<dbReference type="Proteomes" id="UP000324575">
    <property type="component" value="Unassembled WGS sequence"/>
</dbReference>
<evidence type="ECO:0000313" key="3">
    <source>
        <dbReference type="Proteomes" id="UP000324575"/>
    </source>
</evidence>
<dbReference type="Gene3D" id="3.10.180.10">
    <property type="entry name" value="2,3-Dihydroxybiphenyl 1,2-Dioxygenase, domain 1"/>
    <property type="match status" value="1"/>
</dbReference>
<sequence length="126" mass="14292">MKEVFLGIDHPAIAAKNVTTLTQWYCDVLGYIVAFQTDKPVYLLQAPDKTYLEMMPEDGSPRPQRNTCTPGWSHLALRVSDIDRAIASLDKHQVEWEGPEFTAVGDGRIRNFFDPEGNMVQLVQRI</sequence>
<dbReference type="EMBL" id="SNRX01000001">
    <property type="protein sequence ID" value="KAA6303716.1"/>
    <property type="molecule type" value="Genomic_DNA"/>
</dbReference>
<dbReference type="SUPFAM" id="SSF54593">
    <property type="entry name" value="Glyoxalase/Bleomycin resistance protein/Dihydroxybiphenyl dioxygenase"/>
    <property type="match status" value="1"/>
</dbReference>
<evidence type="ECO:0000259" key="1">
    <source>
        <dbReference type="PROSITE" id="PS51819"/>
    </source>
</evidence>
<feature type="domain" description="VOC" evidence="1">
    <location>
        <begin position="7"/>
        <end position="125"/>
    </location>
</feature>
<accession>A0A5M8P613</accession>
<dbReference type="InterPro" id="IPR037523">
    <property type="entry name" value="VOC_core"/>
</dbReference>
<comment type="caution">
    <text evidence="2">The sequence shown here is derived from an EMBL/GenBank/DDBJ whole genome shotgun (WGS) entry which is preliminary data.</text>
</comment>
<protein>
    <recommendedName>
        <fullName evidence="1">VOC domain-containing protein</fullName>
    </recommendedName>
</protein>
<evidence type="ECO:0000313" key="2">
    <source>
        <dbReference type="EMBL" id="KAA6303716.1"/>
    </source>
</evidence>
<dbReference type="InterPro" id="IPR029068">
    <property type="entry name" value="Glyas_Bleomycin-R_OHBP_Dase"/>
</dbReference>
<dbReference type="InterPro" id="IPR004360">
    <property type="entry name" value="Glyas_Fos-R_dOase_dom"/>
</dbReference>
<name>A0A5M8P613_9BACT</name>
<proteinExistence type="predicted"/>
<dbReference type="Pfam" id="PF00903">
    <property type="entry name" value="Glyoxalase"/>
    <property type="match status" value="1"/>
</dbReference>
<reference evidence="2 3" key="1">
    <citation type="submission" date="2019-03" db="EMBL/GenBank/DDBJ databases">
        <title>Single cell metagenomics reveals metabolic interactions within the superorganism composed of flagellate Streblomastix strix and complex community of Bacteroidetes bacteria on its surface.</title>
        <authorList>
            <person name="Treitli S.C."/>
            <person name="Kolisko M."/>
            <person name="Husnik F."/>
            <person name="Keeling P."/>
            <person name="Hampl V."/>
        </authorList>
    </citation>
    <scope>NUCLEOTIDE SEQUENCE [LARGE SCALE GENOMIC DNA]</scope>
    <source>
        <strain evidence="2">St1</strain>
    </source>
</reference>
<dbReference type="PROSITE" id="PS51819">
    <property type="entry name" value="VOC"/>
    <property type="match status" value="1"/>
</dbReference>
<organism evidence="2 3">
    <name type="scientific">Candidatus Ordinivivax streblomastigis</name>
    <dbReference type="NCBI Taxonomy" id="2540710"/>
    <lineage>
        <taxon>Bacteria</taxon>
        <taxon>Pseudomonadati</taxon>
        <taxon>Bacteroidota</taxon>
        <taxon>Bacteroidia</taxon>
        <taxon>Bacteroidales</taxon>
        <taxon>Candidatus Ordinivivax</taxon>
    </lineage>
</organism>
<gene>
    <name evidence="2" type="ORF">EZS26_000267</name>
</gene>
<dbReference type="AlphaFoldDB" id="A0A5M8P613"/>